<dbReference type="InterPro" id="IPR011032">
    <property type="entry name" value="GroES-like_sf"/>
</dbReference>
<dbReference type="GO" id="GO:0044550">
    <property type="term" value="P:secondary metabolite biosynthetic process"/>
    <property type="evidence" value="ECO:0007669"/>
    <property type="project" value="TreeGrafter"/>
</dbReference>
<dbReference type="Pfam" id="PF08659">
    <property type="entry name" value="KR"/>
    <property type="match status" value="1"/>
</dbReference>
<evidence type="ECO:0000256" key="7">
    <source>
        <dbReference type="ARBA" id="ARBA00023315"/>
    </source>
</evidence>
<dbReference type="Pfam" id="PF02801">
    <property type="entry name" value="Ketoacyl-synt_C"/>
    <property type="match status" value="1"/>
</dbReference>
<feature type="compositionally biased region" description="Polar residues" evidence="9">
    <location>
        <begin position="464"/>
        <end position="474"/>
    </location>
</feature>
<dbReference type="Gene3D" id="3.40.50.720">
    <property type="entry name" value="NAD(P)-binding Rossmann-like Domain"/>
    <property type="match status" value="2"/>
</dbReference>
<dbReference type="GO" id="GO:1901336">
    <property type="term" value="P:lactone biosynthetic process"/>
    <property type="evidence" value="ECO:0007669"/>
    <property type="project" value="UniProtKB-ARBA"/>
</dbReference>
<dbReference type="SUPFAM" id="SSF47336">
    <property type="entry name" value="ACP-like"/>
    <property type="match status" value="1"/>
</dbReference>
<feature type="domain" description="PKS/mFAS DH" evidence="12">
    <location>
        <begin position="988"/>
        <end position="1312"/>
    </location>
</feature>
<evidence type="ECO:0000259" key="11">
    <source>
        <dbReference type="PROSITE" id="PS52004"/>
    </source>
</evidence>
<evidence type="ECO:0000256" key="8">
    <source>
        <dbReference type="PROSITE-ProRule" id="PRU01363"/>
    </source>
</evidence>
<dbReference type="InterPro" id="IPR009081">
    <property type="entry name" value="PP-bd_ACP"/>
</dbReference>
<dbReference type="SMART" id="SM00829">
    <property type="entry name" value="PKS_ER"/>
    <property type="match status" value="1"/>
</dbReference>
<dbReference type="RefSeq" id="XP_047765565.1">
    <property type="nucleotide sequence ID" value="XM_047909913.1"/>
</dbReference>
<dbReference type="Gene3D" id="3.40.47.10">
    <property type="match status" value="1"/>
</dbReference>
<dbReference type="InterPro" id="IPR014043">
    <property type="entry name" value="Acyl_transferase_dom"/>
</dbReference>
<dbReference type="GO" id="GO:0031177">
    <property type="term" value="F:phosphopantetheine binding"/>
    <property type="evidence" value="ECO:0007669"/>
    <property type="project" value="InterPro"/>
</dbReference>
<dbReference type="GO" id="GO:0006633">
    <property type="term" value="P:fatty acid biosynthetic process"/>
    <property type="evidence" value="ECO:0007669"/>
    <property type="project" value="InterPro"/>
</dbReference>
<dbReference type="PROSITE" id="PS00606">
    <property type="entry name" value="KS3_1"/>
    <property type="match status" value="1"/>
</dbReference>
<gene>
    <name evidence="13" type="ORF">CLAFUR5_10765</name>
</gene>
<dbReference type="SUPFAM" id="SSF55048">
    <property type="entry name" value="Probable ACP-binding domain of malonyl-CoA ACP transacylase"/>
    <property type="match status" value="1"/>
</dbReference>
<dbReference type="SMART" id="SM00825">
    <property type="entry name" value="PKS_KS"/>
    <property type="match status" value="1"/>
</dbReference>
<dbReference type="InterPro" id="IPR001227">
    <property type="entry name" value="Ac_transferase_dom_sf"/>
</dbReference>
<reference evidence="13" key="2">
    <citation type="journal article" date="2022" name="Microb. Genom.">
        <title>A chromosome-scale genome assembly of the tomato pathogen Cladosporium fulvum reveals a compartmentalized genome architecture and the presence of a dispensable chromosome.</title>
        <authorList>
            <person name="Zaccaron A.Z."/>
            <person name="Chen L.H."/>
            <person name="Samaras A."/>
            <person name="Stergiopoulos I."/>
        </authorList>
    </citation>
    <scope>NUCLEOTIDE SEQUENCE</scope>
    <source>
        <strain evidence="13">Race5_Kim</strain>
    </source>
</reference>
<dbReference type="InterPro" id="IPR020841">
    <property type="entry name" value="PKS_Beta-ketoAc_synthase_dom"/>
</dbReference>
<dbReference type="Pfam" id="PF08240">
    <property type="entry name" value="ADH_N"/>
    <property type="match status" value="1"/>
</dbReference>
<dbReference type="SUPFAM" id="SSF51735">
    <property type="entry name" value="NAD(P)-binding Rossmann-fold domains"/>
    <property type="match status" value="2"/>
</dbReference>
<dbReference type="PANTHER" id="PTHR43775">
    <property type="entry name" value="FATTY ACID SYNTHASE"/>
    <property type="match status" value="1"/>
</dbReference>
<dbReference type="OrthoDB" id="329835at2759"/>
<keyword evidence="2" id="KW-0597">Phosphoprotein</keyword>
<keyword evidence="7" id="KW-0012">Acyltransferase</keyword>
<feature type="region of interest" description="C-terminal hotdog fold" evidence="8">
    <location>
        <begin position="1153"/>
        <end position="1312"/>
    </location>
</feature>
<dbReference type="InterPro" id="IPR049552">
    <property type="entry name" value="PKS_DH_N"/>
</dbReference>
<dbReference type="Proteomes" id="UP000756132">
    <property type="component" value="Chromosome 8"/>
</dbReference>
<dbReference type="Gene3D" id="3.30.70.3290">
    <property type="match status" value="1"/>
</dbReference>
<dbReference type="InterPro" id="IPR029063">
    <property type="entry name" value="SAM-dependent_MTases_sf"/>
</dbReference>
<dbReference type="InterPro" id="IPR014031">
    <property type="entry name" value="Ketoacyl_synth_C"/>
</dbReference>
<dbReference type="SMART" id="SM00826">
    <property type="entry name" value="PKS_DH"/>
    <property type="match status" value="1"/>
</dbReference>
<evidence type="ECO:0000313" key="14">
    <source>
        <dbReference type="Proteomes" id="UP000756132"/>
    </source>
</evidence>
<dbReference type="EMBL" id="CP090170">
    <property type="protein sequence ID" value="UJO21199.1"/>
    <property type="molecule type" value="Genomic_DNA"/>
</dbReference>
<proteinExistence type="predicted"/>
<dbReference type="InterPro" id="IPR036291">
    <property type="entry name" value="NAD(P)-bd_dom_sf"/>
</dbReference>
<dbReference type="InterPro" id="IPR013154">
    <property type="entry name" value="ADH-like_N"/>
</dbReference>
<feature type="domain" description="Ketosynthase family 3 (KS3)" evidence="11">
    <location>
        <begin position="5"/>
        <end position="428"/>
    </location>
</feature>
<dbReference type="GO" id="GO:0004312">
    <property type="term" value="F:fatty acid synthase activity"/>
    <property type="evidence" value="ECO:0007669"/>
    <property type="project" value="TreeGrafter"/>
</dbReference>
<dbReference type="InterPro" id="IPR016036">
    <property type="entry name" value="Malonyl_transacylase_ACP-bd"/>
</dbReference>
<dbReference type="PROSITE" id="PS52019">
    <property type="entry name" value="PKS_MFAS_DH"/>
    <property type="match status" value="1"/>
</dbReference>
<dbReference type="SMART" id="SM00823">
    <property type="entry name" value="PKS_PP"/>
    <property type="match status" value="1"/>
</dbReference>
<feature type="region of interest" description="Disordered" evidence="9">
    <location>
        <begin position="457"/>
        <end position="491"/>
    </location>
</feature>
<dbReference type="SMART" id="SM00827">
    <property type="entry name" value="PKS_AT"/>
    <property type="match status" value="1"/>
</dbReference>
<dbReference type="InterPro" id="IPR050091">
    <property type="entry name" value="PKS_NRPS_Biosynth_Enz"/>
</dbReference>
<feature type="active site" description="Proton acceptor; for dehydratase activity" evidence="8">
    <location>
        <position position="1020"/>
    </location>
</feature>
<dbReference type="SUPFAM" id="SSF52151">
    <property type="entry name" value="FabD/lysophospholipase-like"/>
    <property type="match status" value="1"/>
</dbReference>
<name>A0A9Q8PEY4_PASFU</name>
<evidence type="ECO:0000313" key="13">
    <source>
        <dbReference type="EMBL" id="UJO21199.1"/>
    </source>
</evidence>
<dbReference type="InterPro" id="IPR020843">
    <property type="entry name" value="ER"/>
</dbReference>
<keyword evidence="1" id="KW-0596">Phosphopantetheine</keyword>
<dbReference type="InterPro" id="IPR020806">
    <property type="entry name" value="PKS_PP-bd"/>
</dbReference>
<dbReference type="PANTHER" id="PTHR43775:SF29">
    <property type="entry name" value="ASPERFURANONE POLYKETIDE SYNTHASE AFOG-RELATED"/>
    <property type="match status" value="1"/>
</dbReference>
<dbReference type="SMART" id="SM00822">
    <property type="entry name" value="PKS_KR"/>
    <property type="match status" value="1"/>
</dbReference>
<dbReference type="CDD" id="cd02440">
    <property type="entry name" value="AdoMet_MTases"/>
    <property type="match status" value="1"/>
</dbReference>
<dbReference type="InterPro" id="IPR014030">
    <property type="entry name" value="Ketoacyl_synth_N"/>
</dbReference>
<dbReference type="PROSITE" id="PS52004">
    <property type="entry name" value="KS3_2"/>
    <property type="match status" value="1"/>
</dbReference>
<dbReference type="Pfam" id="PF23114">
    <property type="entry name" value="NAD-bd_HRPKS_sdrA"/>
    <property type="match status" value="1"/>
</dbReference>
<dbReference type="Pfam" id="PF08242">
    <property type="entry name" value="Methyltransf_12"/>
    <property type="match status" value="1"/>
</dbReference>
<dbReference type="InterPro" id="IPR036736">
    <property type="entry name" value="ACP-like_sf"/>
</dbReference>
<protein>
    <submittedName>
        <fullName evidence="13">6-hydroxymellein synthase</fullName>
    </submittedName>
</protein>
<dbReference type="InterPro" id="IPR057326">
    <property type="entry name" value="KR_dom"/>
</dbReference>
<keyword evidence="6" id="KW-0511">Multifunctional enzyme</keyword>
<dbReference type="SUPFAM" id="SSF53901">
    <property type="entry name" value="Thiolase-like"/>
    <property type="match status" value="1"/>
</dbReference>
<dbReference type="Gene3D" id="3.40.50.150">
    <property type="entry name" value="Vaccinia Virus protein VP39"/>
    <property type="match status" value="1"/>
</dbReference>
<dbReference type="Pfam" id="PF23297">
    <property type="entry name" value="ACP_SdgA_C"/>
    <property type="match status" value="1"/>
</dbReference>
<dbReference type="InterPro" id="IPR056501">
    <property type="entry name" value="NAD-bd_HRPKS_sdrA"/>
</dbReference>
<reference evidence="13" key="1">
    <citation type="submission" date="2021-12" db="EMBL/GenBank/DDBJ databases">
        <authorList>
            <person name="Zaccaron A."/>
            <person name="Stergiopoulos I."/>
        </authorList>
    </citation>
    <scope>NUCLEOTIDE SEQUENCE</scope>
    <source>
        <strain evidence="13">Race5_Kim</strain>
    </source>
</reference>
<evidence type="ECO:0000256" key="5">
    <source>
        <dbReference type="ARBA" id="ARBA00023002"/>
    </source>
</evidence>
<dbReference type="Pfam" id="PF00107">
    <property type="entry name" value="ADH_zinc_N"/>
    <property type="match status" value="1"/>
</dbReference>
<feature type="active site" description="Proton donor; for dehydratase activity" evidence="8">
    <location>
        <position position="1221"/>
    </location>
</feature>
<dbReference type="InterPro" id="IPR018201">
    <property type="entry name" value="Ketoacyl_synth_AS"/>
</dbReference>
<keyword evidence="4" id="KW-0521">NADP</keyword>
<dbReference type="Pfam" id="PF14765">
    <property type="entry name" value="PS-DH"/>
    <property type="match status" value="1"/>
</dbReference>
<dbReference type="PROSITE" id="PS50075">
    <property type="entry name" value="CARRIER"/>
    <property type="match status" value="1"/>
</dbReference>
<feature type="domain" description="Carrier" evidence="10">
    <location>
        <begin position="2534"/>
        <end position="2611"/>
    </location>
</feature>
<dbReference type="CDD" id="cd00833">
    <property type="entry name" value="PKS"/>
    <property type="match status" value="1"/>
</dbReference>
<dbReference type="InterPro" id="IPR013217">
    <property type="entry name" value="Methyltransf_12"/>
</dbReference>
<evidence type="ECO:0000256" key="4">
    <source>
        <dbReference type="ARBA" id="ARBA00022857"/>
    </source>
</evidence>
<dbReference type="InterPro" id="IPR013149">
    <property type="entry name" value="ADH-like_C"/>
</dbReference>
<dbReference type="SUPFAM" id="SSF50129">
    <property type="entry name" value="GroES-like"/>
    <property type="match status" value="1"/>
</dbReference>
<evidence type="ECO:0000256" key="2">
    <source>
        <dbReference type="ARBA" id="ARBA00022553"/>
    </source>
</evidence>
<keyword evidence="5" id="KW-0560">Oxidoreductase</keyword>
<dbReference type="Pfam" id="PF16197">
    <property type="entry name" value="KAsynt_C_assoc"/>
    <property type="match status" value="1"/>
</dbReference>
<keyword evidence="3" id="KW-0808">Transferase</keyword>
<dbReference type="CDD" id="cd05195">
    <property type="entry name" value="enoyl_red"/>
    <property type="match status" value="1"/>
</dbReference>
<dbReference type="InterPro" id="IPR016039">
    <property type="entry name" value="Thiolase-like"/>
</dbReference>
<dbReference type="InterPro" id="IPR016035">
    <property type="entry name" value="Acyl_Trfase/lysoPLipase"/>
</dbReference>
<dbReference type="GO" id="GO:0016491">
    <property type="term" value="F:oxidoreductase activity"/>
    <property type="evidence" value="ECO:0007669"/>
    <property type="project" value="UniProtKB-KW"/>
</dbReference>
<dbReference type="SUPFAM" id="SSF53335">
    <property type="entry name" value="S-adenosyl-L-methionine-dependent methyltransferases"/>
    <property type="match status" value="1"/>
</dbReference>
<evidence type="ECO:0000256" key="3">
    <source>
        <dbReference type="ARBA" id="ARBA00022679"/>
    </source>
</evidence>
<dbReference type="Gene3D" id="3.10.129.110">
    <property type="entry name" value="Polyketide synthase dehydratase"/>
    <property type="match status" value="1"/>
</dbReference>
<dbReference type="InterPro" id="IPR049900">
    <property type="entry name" value="PKS_mFAS_DH"/>
</dbReference>
<dbReference type="Pfam" id="PF00698">
    <property type="entry name" value="Acyl_transf_1"/>
    <property type="match status" value="1"/>
</dbReference>
<dbReference type="Pfam" id="PF21089">
    <property type="entry name" value="PKS_DH_N"/>
    <property type="match status" value="1"/>
</dbReference>
<dbReference type="InterPro" id="IPR032821">
    <property type="entry name" value="PKS_assoc"/>
</dbReference>
<dbReference type="InterPro" id="IPR049551">
    <property type="entry name" value="PKS_DH_C"/>
</dbReference>
<dbReference type="KEGG" id="ffu:CLAFUR5_10765"/>
<accession>A0A9Q8PEY4</accession>
<dbReference type="InterPro" id="IPR042104">
    <property type="entry name" value="PKS_dehydratase_sf"/>
</dbReference>
<dbReference type="Gene3D" id="1.10.1200.10">
    <property type="entry name" value="ACP-like"/>
    <property type="match status" value="1"/>
</dbReference>
<evidence type="ECO:0000259" key="12">
    <source>
        <dbReference type="PROSITE" id="PS52019"/>
    </source>
</evidence>
<dbReference type="InterPro" id="IPR020807">
    <property type="entry name" value="PKS_DH"/>
</dbReference>
<dbReference type="FunFam" id="3.40.50.720:FF:000209">
    <property type="entry name" value="Polyketide synthase Pks12"/>
    <property type="match status" value="1"/>
</dbReference>
<dbReference type="Gene3D" id="3.90.180.10">
    <property type="entry name" value="Medium-chain alcohol dehydrogenases, catalytic domain"/>
    <property type="match status" value="1"/>
</dbReference>
<keyword evidence="14" id="KW-1185">Reference proteome</keyword>
<feature type="region of interest" description="N-terminal hotdog fold" evidence="8">
    <location>
        <begin position="988"/>
        <end position="1124"/>
    </location>
</feature>
<evidence type="ECO:0000256" key="6">
    <source>
        <dbReference type="ARBA" id="ARBA00023268"/>
    </source>
</evidence>
<dbReference type="Gene3D" id="3.40.366.10">
    <property type="entry name" value="Malonyl-Coenzyme A Acyl Carrier Protein, domain 2"/>
    <property type="match status" value="1"/>
</dbReference>
<organism evidence="13 14">
    <name type="scientific">Passalora fulva</name>
    <name type="common">Tomato leaf mold</name>
    <name type="synonym">Cladosporium fulvum</name>
    <dbReference type="NCBI Taxonomy" id="5499"/>
    <lineage>
        <taxon>Eukaryota</taxon>
        <taxon>Fungi</taxon>
        <taxon>Dikarya</taxon>
        <taxon>Ascomycota</taxon>
        <taxon>Pezizomycotina</taxon>
        <taxon>Dothideomycetes</taxon>
        <taxon>Dothideomycetidae</taxon>
        <taxon>Mycosphaerellales</taxon>
        <taxon>Mycosphaerellaceae</taxon>
        <taxon>Fulvia</taxon>
    </lineage>
</organism>
<evidence type="ECO:0000256" key="1">
    <source>
        <dbReference type="ARBA" id="ARBA00022450"/>
    </source>
</evidence>
<evidence type="ECO:0000259" key="10">
    <source>
        <dbReference type="PROSITE" id="PS50075"/>
    </source>
</evidence>
<dbReference type="Pfam" id="PF00109">
    <property type="entry name" value="ketoacyl-synt"/>
    <property type="match status" value="1"/>
</dbReference>
<dbReference type="GO" id="GO:0004315">
    <property type="term" value="F:3-oxoacyl-[acyl-carrier-protein] synthase activity"/>
    <property type="evidence" value="ECO:0007669"/>
    <property type="project" value="InterPro"/>
</dbReference>
<evidence type="ECO:0000256" key="9">
    <source>
        <dbReference type="SAM" id="MobiDB-lite"/>
    </source>
</evidence>
<sequence>MRDCAEPLAIIGLATRFPDDANSTENLWQFLLERRCAHSPFPADKIGAGHYHPDPDHGGTFAVKGGHFLKEDPAYFDAPFFGITKGEALCLDPQQRIVLENVYLALENSGLSLEQVAGTNTCVYVSGFNHDHLSILNSDPESTLRHRVTGLTNSMHSNRVSWFFDFRGPSVTIDTACSSSMAALHLGAQSVRTGESDMAVVTGVTIINYPGDVAGMSHQGFLSPDGKCFSFDHRANGFARGEGVGTVILKRLSAAVRDADTIRAVVRGTGINQDGKTPGLTLPSSDAQADLIKAVYKSASLGFDQTMLVEAHGTGTTQGDAIEARGIAQAFAARSKENPLYLASVKASIGHLEGAAGIAGVIKSVLALEHGIIPPQANFERHNPKIQFESWNLQIPRHATPWPCEGLRRVSINSFGVGGTNAHAILDDAYHFVKQCGLSGRHRTAIKVPTPDEIAKLPQLSPIKANSVTDQSPLNGDKGAGTTATNGDRPHREWKVLEEMATPPQLVGLSAFDEGGVARNCTTLSKHLNLKECDGQHDPGFVRDFAFTMHKRSKLGWRRTFLANNRSELASSLCSLQAKPMRARRTVSVAYVFTGQGCQYAQMSRELYGYPVFRRSLEAASVFFQSLGAEWSLLDELAMGEEESHVDQPWLAQPSCTAIQVALTELLSSWGISPARVVGHSSGEIAAAFAAGKLNRESAWRVAYYRGLVCAKQTKSEGAMAAVALSQPDVEARLEVLNGHGNGKAVVACINSPRNCTVSGDTRIVSELCDHLQAEGVFARKLRVNKAYHSHHMEQIAGEYCALLQGITAGEPSKTYMFSTVTGTLVAEAFLGAGYWVTNLVSPVRFSDCLGTALFRPAQKGQASLQIDSNAGNVFVDAVLELGPHGALQSVIKEALASRPGGSGVNSRAVLSRHEPGPESLLRSVGHLWSRGYPIDLQTVNTSWSVGMAVDAPSFLVEVPGYVFNRSQKLWYESRLSRNHRLRQAPRHDLFGAPVADWDREVPRWRNFLRIGEQPWLRDHVVTNSYVYPGVGYIIAAVEAVRQIAEVALPITGFRLKDVSIKRALIVPDSKEGIEVMLSMSRVDDSSVGVSSTWRRFRIASYNPAADEWVEHCTGYVAVDYDVATGPLDAGREAKEEANVRKQQLLEAETRCTTPFDIGRAYENMSTVGLKFGPLFCNVSETAGTGNRGGAILGKVTVPNIVKAMPKEHMSPHLIHPATMDSMMHLALCAIMDLFGGETLQGPAVPTFIKGVWLSAKLDARPGAQYRVHAQTKRIAFEKYDNEIVVWDAESGEGRISISGIRATPLDSTDREYGVARKLCHDLTWTPYLDTISVADLQCNERASRADDLTIVWVQRLQLATLLLIHDAVEQLETAEPPVVPQGHLARYFEWLKQVRTWIQEDKVSGVTKSEFDEVKDDALAKLKLYGQIQGYKAEGRLAYRMGSNIVPVLKQEIDPLHLMFGQDDILDHVYADLADLGNLPSQQEQFLKCLAQNRTGLKVLEVGAGVGSSTKKVLECLAPLAEDGRVIWSSVAQYTYTDISAAFFERARKKFPAYQGIMSYEVLDAEKDVAHQGFDLGGYDLIVAQNVIHATANLTSTLSNLRKLLKPGGRFLIQEGTRQDYFWSSLAFGQLPGWWLSIEDDRKWCPFISVSQWDDLLKNSGFSGVELDMPNSQDKRLQIQSLLLTRAVEVEVKQPRSSNQTAIITGLPVGEAHKELIFQLQRSVVRTLRTEQIAVLHVDELKDADLRETLCICIAELDRPVLATLTADQYEGVRQMLTVCKGLLWVTGDTSETPDYGMATGLIRTVRWERDLDHVNLVTLSVVEPRPDVEALAHSISQLCEHQFTDTLCTQELNGEFELRASKFTTSRLMESSGANRFLTARFSTSTPVMMPWKDAGRPVKLSSASPGVLSKLGWVTDAVYDTPLDPTHVEIEVKAMGLNFRDLMIAMGEHMAYSIGCEASGTISRIGSDVTDVQVGDRVTYITGLDHVGCFHTFGRVDQSVVTIIPDELSYEEAAGLPAVYVTVLYALRDVARLAKGEKILIHAAAGGVGQAAINYAKHVGAEIYATVSTPKKRSILVDEHGIPEDHIFSSRDLTFAAGVRRATADEGVDVVLNSLAGDALRASLDLLAPFGRFIEIGKKDIQSNSKIGMHPLLHATSVTCVDLVTMMKKRPKLVKGLIDDTVKLWTEGIVKSARPTTVWPLSKLQEGFQLLQSGKGEGKMVFVPQPDDIVPIVPAQPPEFRLKSDVTYVLSGGLGGLGRSIARWMSGKGARHFLFLSSSGRITPAVADMKADLEAVGCKICICKCDVGDATRLRSVLDEHKTILPPIKGVVQGAMKLSDSIFENMTFEAYRAAVHPKVAGSWNLHNQLPSDLDHFVMLSSATGIIGNRGQANYAAGNTFQDALAHSRRRQGLVASSIDVGAILSVGYVAEHNERVAITKGMSVELEHIREEELLAIIEHAMDSRQQAAAQIVTGLTNRDHYRVKGMPTPTYMDFPLFARLNAGSVNGNAASGESIEMAVDALLSAAKTLEEAINIVTDAVVAKLSGLLSVSIEDIDAEKSISANGIDSLVAMELRTFLVRDVKADVPMLDIMGTSSIKVLSRKIATLSRAVQLEGSGGDVES</sequence>
<dbReference type="InterPro" id="IPR013968">
    <property type="entry name" value="PKS_KR"/>
</dbReference>
<dbReference type="GeneID" id="71990643"/>